<evidence type="ECO:0000256" key="5">
    <source>
        <dbReference type="ARBA" id="ARBA00022989"/>
    </source>
</evidence>
<keyword evidence="5" id="KW-1133">Transmembrane helix</keyword>
<dbReference type="GO" id="GO:1990538">
    <property type="term" value="F:xylan O-acetyltransferase activity"/>
    <property type="evidence" value="ECO:0007669"/>
    <property type="project" value="UniProtKB-ARBA"/>
</dbReference>
<evidence type="ECO:0000313" key="12">
    <source>
        <dbReference type="Proteomes" id="UP000734854"/>
    </source>
</evidence>
<protein>
    <recommendedName>
        <fullName evidence="13">Trichome birefringence-like N-terminal domain-containing protein</fullName>
    </recommendedName>
</protein>
<comment type="caution">
    <text evidence="11">The sequence shown here is derived from an EMBL/GenBank/DDBJ whole genome shotgun (WGS) entry which is preliminary data.</text>
</comment>
<comment type="similarity">
    <text evidence="2">Belongs to the PC-esterase family. TBL subfamily.</text>
</comment>
<evidence type="ECO:0000256" key="1">
    <source>
        <dbReference type="ARBA" id="ARBA00004323"/>
    </source>
</evidence>
<evidence type="ECO:0000259" key="9">
    <source>
        <dbReference type="Pfam" id="PF13839"/>
    </source>
</evidence>
<keyword evidence="12" id="KW-1185">Reference proteome</keyword>
<dbReference type="InterPro" id="IPR025846">
    <property type="entry name" value="TBL_N"/>
</dbReference>
<dbReference type="EMBL" id="JACMSC010000007">
    <property type="protein sequence ID" value="KAG6513382.1"/>
    <property type="molecule type" value="Genomic_DNA"/>
</dbReference>
<keyword evidence="7" id="KW-0472">Membrane</keyword>
<dbReference type="InterPro" id="IPR026057">
    <property type="entry name" value="TBL_C"/>
</dbReference>
<dbReference type="PANTHER" id="PTHR32285:SF48">
    <property type="entry name" value="PROTEIN TRICHOME BIREFRINGENCE-LIKE 19"/>
    <property type="match status" value="1"/>
</dbReference>
<dbReference type="OrthoDB" id="630188at2759"/>
<dbReference type="Pfam" id="PF14416">
    <property type="entry name" value="PMR5N"/>
    <property type="match status" value="1"/>
</dbReference>
<dbReference type="Proteomes" id="UP000734854">
    <property type="component" value="Unassembled WGS sequence"/>
</dbReference>
<sequence length="423" mass="48304">MKPGNRTVLLLTTVFLSLTLIPLYLFPSLPWRLSTGLAPPLPSPPSSRAVAGGGKDSERCDLSKGEWVPDPKAPYYTNESCWAIHENQNCMKYGRPDAGFLRWRWRPDGCELPKFNPAQFLELVRGKSLAFVGDSVGRNQMQSLICLLLRVTHAVDASLTQDKMFQRYHFPAHNFTVASLWSPFLVRAQPTEPNGSILTGLLDLYLDEPDANWTAKVEEFDIVIVSVGQWFFRPNMYYENGQLVGCYYCQSSNVTDLTRYYGYRMAFRTAFRAFNNLTRFKGTVFLRTFSPAHFEGGEWNRGGNCLRQRPFHRTETRLEGFNLEMYMTQIEEFNAAETEGRKGGIKFRLLDTTEAMLLRPDGHPSRYGHLPNANVILYNDCVHWCLPGPIDTWNDFLLFMMKTEGGRSTTKGQSLYNSTSTIR</sequence>
<comment type="subcellular location">
    <subcellularLocation>
        <location evidence="1">Golgi apparatus membrane</location>
        <topology evidence="1">Single-pass type II membrane protein</topology>
    </subcellularLocation>
</comment>
<gene>
    <name evidence="11" type="ORF">ZIOFF_023706</name>
</gene>
<evidence type="ECO:0000256" key="7">
    <source>
        <dbReference type="ARBA" id="ARBA00023136"/>
    </source>
</evidence>
<feature type="region of interest" description="Disordered" evidence="8">
    <location>
        <begin position="41"/>
        <end position="63"/>
    </location>
</feature>
<name>A0A8J5GR27_ZINOF</name>
<evidence type="ECO:0008006" key="13">
    <source>
        <dbReference type="Google" id="ProtNLM"/>
    </source>
</evidence>
<accession>A0A8J5GR27</accession>
<organism evidence="11 12">
    <name type="scientific">Zingiber officinale</name>
    <name type="common">Ginger</name>
    <name type="synonym">Amomum zingiber</name>
    <dbReference type="NCBI Taxonomy" id="94328"/>
    <lineage>
        <taxon>Eukaryota</taxon>
        <taxon>Viridiplantae</taxon>
        <taxon>Streptophyta</taxon>
        <taxon>Embryophyta</taxon>
        <taxon>Tracheophyta</taxon>
        <taxon>Spermatophyta</taxon>
        <taxon>Magnoliopsida</taxon>
        <taxon>Liliopsida</taxon>
        <taxon>Zingiberales</taxon>
        <taxon>Zingiberaceae</taxon>
        <taxon>Zingiber</taxon>
    </lineage>
</organism>
<keyword evidence="6" id="KW-0333">Golgi apparatus</keyword>
<evidence type="ECO:0000256" key="6">
    <source>
        <dbReference type="ARBA" id="ARBA00023034"/>
    </source>
</evidence>
<keyword evidence="4" id="KW-0735">Signal-anchor</keyword>
<dbReference type="PANTHER" id="PTHR32285">
    <property type="entry name" value="PROTEIN TRICHOME BIREFRINGENCE-LIKE 9-RELATED"/>
    <property type="match status" value="1"/>
</dbReference>
<evidence type="ECO:0000256" key="3">
    <source>
        <dbReference type="ARBA" id="ARBA00022692"/>
    </source>
</evidence>
<keyword evidence="3" id="KW-0812">Transmembrane</keyword>
<dbReference type="GO" id="GO:0000139">
    <property type="term" value="C:Golgi membrane"/>
    <property type="evidence" value="ECO:0007669"/>
    <property type="project" value="UniProtKB-SubCell"/>
</dbReference>
<feature type="domain" description="Trichome birefringence-like N-terminal" evidence="10">
    <location>
        <begin position="58"/>
        <end position="111"/>
    </location>
</feature>
<proteinExistence type="inferred from homology"/>
<dbReference type="AlphaFoldDB" id="A0A8J5GR27"/>
<evidence type="ECO:0000256" key="4">
    <source>
        <dbReference type="ARBA" id="ARBA00022968"/>
    </source>
</evidence>
<evidence type="ECO:0000313" key="11">
    <source>
        <dbReference type="EMBL" id="KAG6513382.1"/>
    </source>
</evidence>
<feature type="domain" description="Trichome birefringence-like C-terminal" evidence="9">
    <location>
        <begin position="112"/>
        <end position="398"/>
    </location>
</feature>
<dbReference type="InterPro" id="IPR029962">
    <property type="entry name" value="TBL"/>
</dbReference>
<evidence type="ECO:0000256" key="8">
    <source>
        <dbReference type="SAM" id="MobiDB-lite"/>
    </source>
</evidence>
<reference evidence="11 12" key="1">
    <citation type="submission" date="2020-08" db="EMBL/GenBank/DDBJ databases">
        <title>Plant Genome Project.</title>
        <authorList>
            <person name="Zhang R.-G."/>
        </authorList>
    </citation>
    <scope>NUCLEOTIDE SEQUENCE [LARGE SCALE GENOMIC DNA]</scope>
    <source>
        <tissue evidence="11">Rhizome</tissue>
    </source>
</reference>
<evidence type="ECO:0000259" key="10">
    <source>
        <dbReference type="Pfam" id="PF14416"/>
    </source>
</evidence>
<dbReference type="Pfam" id="PF13839">
    <property type="entry name" value="PC-Esterase"/>
    <property type="match status" value="1"/>
</dbReference>
<evidence type="ECO:0000256" key="2">
    <source>
        <dbReference type="ARBA" id="ARBA00007727"/>
    </source>
</evidence>